<dbReference type="InterPro" id="IPR039513">
    <property type="entry name" value="PL-6"/>
</dbReference>
<keyword evidence="1 3" id="KW-0732">Signal</keyword>
<gene>
    <name evidence="5" type="ORF">GCM10022393_05010</name>
</gene>
<feature type="region of interest" description="Disordered" evidence="2">
    <location>
        <begin position="619"/>
        <end position="643"/>
    </location>
</feature>
<dbReference type="InterPro" id="IPR008979">
    <property type="entry name" value="Galactose-bd-like_sf"/>
</dbReference>
<dbReference type="InterPro" id="IPR026444">
    <property type="entry name" value="Secre_tail"/>
</dbReference>
<dbReference type="SMART" id="SM00710">
    <property type="entry name" value="PbH1"/>
    <property type="match status" value="3"/>
</dbReference>
<proteinExistence type="predicted"/>
<name>A0ABP7XAJ9_9FLAO</name>
<dbReference type="SUPFAM" id="SSF49785">
    <property type="entry name" value="Galactose-binding domain-like"/>
    <property type="match status" value="1"/>
</dbReference>
<dbReference type="InterPro" id="IPR006626">
    <property type="entry name" value="PbH1"/>
</dbReference>
<evidence type="ECO:0000256" key="1">
    <source>
        <dbReference type="ARBA" id="ARBA00022729"/>
    </source>
</evidence>
<dbReference type="PROSITE" id="PS50022">
    <property type="entry name" value="FA58C_3"/>
    <property type="match status" value="1"/>
</dbReference>
<feature type="chain" id="PRO_5045667661" description="F5/8 type C domain-containing protein" evidence="3">
    <location>
        <begin position="23"/>
        <end position="840"/>
    </location>
</feature>
<dbReference type="Pfam" id="PF14592">
    <property type="entry name" value="Chondroitinas_B"/>
    <property type="match status" value="1"/>
</dbReference>
<feature type="signal peptide" evidence="3">
    <location>
        <begin position="1"/>
        <end position="22"/>
    </location>
</feature>
<dbReference type="Pfam" id="PF00754">
    <property type="entry name" value="F5_F8_type_C"/>
    <property type="match status" value="1"/>
</dbReference>
<dbReference type="Proteomes" id="UP001500459">
    <property type="component" value="Unassembled WGS sequence"/>
</dbReference>
<dbReference type="InterPro" id="IPR011050">
    <property type="entry name" value="Pectin_lyase_fold/virulence"/>
</dbReference>
<protein>
    <recommendedName>
        <fullName evidence="4">F5/8 type C domain-containing protein</fullName>
    </recommendedName>
</protein>
<dbReference type="Gene3D" id="2.160.20.10">
    <property type="entry name" value="Single-stranded right-handed beta-helix, Pectin lyase-like"/>
    <property type="match status" value="1"/>
</dbReference>
<comment type="caution">
    <text evidence="5">The sequence shown here is derived from an EMBL/GenBank/DDBJ whole genome shotgun (WGS) entry which is preliminary data.</text>
</comment>
<sequence>MIRKTTLLIITILCFCVSFSHAQTTVSTDSELQTAISNATAGTTIILADGIWTNTIINISKTGTASAPITIKAETPGSVFFEGNSHVRMSGSYIIFEGVVFQNPMNLTDNGDTLDPVIEFRTSSNNECDNCIVTNIKIDTYNGTEDQLLDVFKWIIVYGQHNEISYSSFIGKYGVGSIINDNRNETSTEFAEPDYTRIHHNYFADRIPVLGEVNLENDQDAIRIGNSSTSLHPSNTEVYENLFNNWSGEVEIISNKSGENKYYNNTFRDYQGSLTLRHGDDCEVYNNYFFADNNLFSGAIRVIGEGHKVYNNYIEGVNSQKPNNGGTTKTAGGINVSNGRPGSALNGYYQVKNATIVNNTFVNCDYGLRVGTNVGGDLSLAPENLIIANNILINTSENAVDEQTAPTGTSFYEGNLTQNGSWDLTNGTNGNQTISSGLLDSDAEFYRLASGSAAIDAGLGTYSFLTEDILGGGRTSAYDAGAEEFGAMGSKLPYTTNDVGVQVGFLASQISFLRASVSDITLEAIGGNASFIINSDVNWTISDDAGWLTVNPSTGVDNETINVTATRNSTGLERTATITITENGGTLSTTINVVQEDGIFDPNNPEAITINSVTAVGSQDESLFPPSNTIDEDPETRWSGNSSDGSAYLTYDLGCEHIITSVNIFFHKGDERTSNFKVLTSIDGINFTDQTSQLGASYNATTGYATSTQLSTEAFEEFALANTPKTRYIRIAGYGNSEGSGWNSYEEVAIYGDANCEALSVEDATFSDLGISIFPVPVSDGFLSITSNKQIGLIQGFDLTGRKVLETKILTTSAKLNVTNLVTGTYVLKIGNASDLFVIK</sequence>
<dbReference type="InterPro" id="IPR000421">
    <property type="entry name" value="FA58C"/>
</dbReference>
<evidence type="ECO:0000313" key="6">
    <source>
        <dbReference type="Proteomes" id="UP001500459"/>
    </source>
</evidence>
<evidence type="ECO:0000259" key="4">
    <source>
        <dbReference type="PROSITE" id="PS50022"/>
    </source>
</evidence>
<feature type="compositionally biased region" description="Polar residues" evidence="2">
    <location>
        <begin position="619"/>
        <end position="629"/>
    </location>
</feature>
<dbReference type="CDD" id="cd14251">
    <property type="entry name" value="PL-6"/>
    <property type="match status" value="1"/>
</dbReference>
<dbReference type="CDD" id="cd14948">
    <property type="entry name" value="BACON"/>
    <property type="match status" value="1"/>
</dbReference>
<evidence type="ECO:0000313" key="5">
    <source>
        <dbReference type="EMBL" id="GAA4108723.1"/>
    </source>
</evidence>
<accession>A0ABP7XAJ9</accession>
<evidence type="ECO:0000256" key="2">
    <source>
        <dbReference type="SAM" id="MobiDB-lite"/>
    </source>
</evidence>
<dbReference type="InterPro" id="IPR012334">
    <property type="entry name" value="Pectin_lyas_fold"/>
</dbReference>
<keyword evidence="6" id="KW-1185">Reference proteome</keyword>
<dbReference type="NCBIfam" id="TIGR04183">
    <property type="entry name" value="Por_Secre_tail"/>
    <property type="match status" value="1"/>
</dbReference>
<dbReference type="Gene3D" id="2.60.40.10">
    <property type="entry name" value="Immunoglobulins"/>
    <property type="match status" value="1"/>
</dbReference>
<dbReference type="RefSeq" id="WP_344924446.1">
    <property type="nucleotide sequence ID" value="NZ_BAABCW010000001.1"/>
</dbReference>
<feature type="domain" description="F5/8 type C" evidence="4">
    <location>
        <begin position="588"/>
        <end position="753"/>
    </location>
</feature>
<reference evidence="6" key="1">
    <citation type="journal article" date="2019" name="Int. J. Syst. Evol. Microbiol.">
        <title>The Global Catalogue of Microorganisms (GCM) 10K type strain sequencing project: providing services to taxonomists for standard genome sequencing and annotation.</title>
        <authorList>
            <consortium name="The Broad Institute Genomics Platform"/>
            <consortium name="The Broad Institute Genome Sequencing Center for Infectious Disease"/>
            <person name="Wu L."/>
            <person name="Ma J."/>
        </authorList>
    </citation>
    <scope>NUCLEOTIDE SEQUENCE [LARGE SCALE GENOMIC DNA]</scope>
    <source>
        <strain evidence="6">JCM 17106</strain>
    </source>
</reference>
<dbReference type="Pfam" id="PF19190">
    <property type="entry name" value="BACON_2"/>
    <property type="match status" value="1"/>
</dbReference>
<dbReference type="Gene3D" id="2.60.120.260">
    <property type="entry name" value="Galactose-binding domain-like"/>
    <property type="match status" value="1"/>
</dbReference>
<dbReference type="Pfam" id="PF18962">
    <property type="entry name" value="Por_Secre_tail"/>
    <property type="match status" value="1"/>
</dbReference>
<dbReference type="EMBL" id="BAABCW010000001">
    <property type="protein sequence ID" value="GAA4108723.1"/>
    <property type="molecule type" value="Genomic_DNA"/>
</dbReference>
<dbReference type="InterPro" id="IPR013783">
    <property type="entry name" value="Ig-like_fold"/>
</dbReference>
<organism evidence="5 6">
    <name type="scientific">Aquimarina addita</name>
    <dbReference type="NCBI Taxonomy" id="870485"/>
    <lineage>
        <taxon>Bacteria</taxon>
        <taxon>Pseudomonadati</taxon>
        <taxon>Bacteroidota</taxon>
        <taxon>Flavobacteriia</taxon>
        <taxon>Flavobacteriales</taxon>
        <taxon>Flavobacteriaceae</taxon>
        <taxon>Aquimarina</taxon>
    </lineage>
</organism>
<evidence type="ECO:0000256" key="3">
    <source>
        <dbReference type="SAM" id="SignalP"/>
    </source>
</evidence>
<dbReference type="SUPFAM" id="SSF51126">
    <property type="entry name" value="Pectin lyase-like"/>
    <property type="match status" value="1"/>
</dbReference>
<dbReference type="InterPro" id="IPR024361">
    <property type="entry name" value="BACON"/>
</dbReference>